<name>X1UVS6_9ZZZZ</name>
<protein>
    <submittedName>
        <fullName evidence="1">Uncharacterized protein</fullName>
    </submittedName>
</protein>
<gene>
    <name evidence="1" type="ORF">S12H4_41588</name>
</gene>
<reference evidence="1" key="1">
    <citation type="journal article" date="2014" name="Front. Microbiol.">
        <title>High frequency of phylogenetically diverse reductive dehalogenase-homologous genes in deep subseafloor sedimentary metagenomes.</title>
        <authorList>
            <person name="Kawai M."/>
            <person name="Futagami T."/>
            <person name="Toyoda A."/>
            <person name="Takaki Y."/>
            <person name="Nishi S."/>
            <person name="Hori S."/>
            <person name="Arai W."/>
            <person name="Tsubouchi T."/>
            <person name="Morono Y."/>
            <person name="Uchiyama I."/>
            <person name="Ito T."/>
            <person name="Fujiyama A."/>
            <person name="Inagaki F."/>
            <person name="Takami H."/>
        </authorList>
    </citation>
    <scope>NUCLEOTIDE SEQUENCE</scope>
    <source>
        <strain evidence="1">Expedition CK06-06</strain>
    </source>
</reference>
<organism evidence="1">
    <name type="scientific">marine sediment metagenome</name>
    <dbReference type="NCBI Taxonomy" id="412755"/>
    <lineage>
        <taxon>unclassified sequences</taxon>
        <taxon>metagenomes</taxon>
        <taxon>ecological metagenomes</taxon>
    </lineage>
</organism>
<dbReference type="EMBL" id="BARW01025358">
    <property type="protein sequence ID" value="GAJ07722.1"/>
    <property type="molecule type" value="Genomic_DNA"/>
</dbReference>
<dbReference type="AlphaFoldDB" id="X1UVS6"/>
<sequence length="182" mass="21045">MVKEAIELSQKNYEGLLPIFRDNLPAFSRIVPVEKELVVPQEVTLPSYEASKIIDQHDVISLSECPCKLERTLLDDPCKATDDRFKCFHFGNLGRFFIEHGYGKPVSKENAKKIIKVAEDEGLVHKIFHDEFDLKNEWTVWKAAEYCDESYRSFLHILREANVPFPISTQELERELNESSGK</sequence>
<comment type="caution">
    <text evidence="1">The sequence shown here is derived from an EMBL/GenBank/DDBJ whole genome shotgun (WGS) entry which is preliminary data.</text>
</comment>
<evidence type="ECO:0000313" key="1">
    <source>
        <dbReference type="EMBL" id="GAJ07722.1"/>
    </source>
</evidence>
<proteinExistence type="predicted"/>
<accession>X1UVS6</accession>